<feature type="region of interest" description="Disordered" evidence="2">
    <location>
        <begin position="1"/>
        <end position="60"/>
    </location>
</feature>
<feature type="compositionally biased region" description="Pro residues" evidence="2">
    <location>
        <begin position="10"/>
        <end position="19"/>
    </location>
</feature>
<sequence length="504" mass="56197">MSSSTNQPSDDPPIDPPTSPTEEPISDDDYDSIASPSTGTWGSFRARSESPEDELGYEADEDEIVARGGYTYRLAAGGLCLNMSLTKRLEGGMPPARNDSARGQAVIECLPYELWRPQIYGLHNQGWTILDFLGAHSYPTPLEFPYPTLLDAVQYGHLNGPLSNSSKLPTNGYMAITKLFKDSKTFFALESDYKMSYNKGDSEAGYTKINGEKEFLTIRDPSSELSTPAEVRASAAEAWKQMYELMYETLAGLEISLKLQPGSLQRYCENARSLGHADGSSMIRIFRYENDTEFKVLAEAHRDLGILSLVIGDKPGLEALDKTSNQFIPIETIFKPGMCTIMAGRQLEHFSNHIFEAAAHRVVSYGPKQPKLGTTPSKTKEFLKPLLGRFNRFQKPKYRYSIVFILRADKSVKLDYEALSSPVTGDVTSKVDGPRTAGELFEKIRKAHFNVNTQVQDRERQKEQLKAVPKLDKAEEEEFEAPPYPPPTKLTWSKGDAESGRVIA</sequence>
<feature type="domain" description="Isopenicillin N synthase-like Fe(2+) 2OG dioxygenase" evidence="3">
    <location>
        <begin position="283"/>
        <end position="364"/>
    </location>
</feature>
<dbReference type="InterPro" id="IPR027443">
    <property type="entry name" value="IPNS-like_sf"/>
</dbReference>
<dbReference type="SUPFAM" id="SSF51197">
    <property type="entry name" value="Clavaminate synthase-like"/>
    <property type="match status" value="1"/>
</dbReference>
<proteinExistence type="inferred from homology"/>
<dbReference type="PANTHER" id="PTHR47990">
    <property type="entry name" value="2-OXOGLUTARATE (2OG) AND FE(II)-DEPENDENT OXYGENASE SUPERFAMILY PROTEIN-RELATED"/>
    <property type="match status" value="1"/>
</dbReference>
<feature type="region of interest" description="Disordered" evidence="2">
    <location>
        <begin position="455"/>
        <end position="504"/>
    </location>
</feature>
<comment type="caution">
    <text evidence="4">The sequence shown here is derived from an EMBL/GenBank/DDBJ whole genome shotgun (WGS) entry which is preliminary data.</text>
</comment>
<accession>A0A8H3Z8U9</accession>
<feature type="compositionally biased region" description="Basic and acidic residues" evidence="2">
    <location>
        <begin position="456"/>
        <end position="473"/>
    </location>
</feature>
<dbReference type="InterPro" id="IPR044861">
    <property type="entry name" value="IPNS-like_FE2OG_OXY"/>
</dbReference>
<evidence type="ECO:0000313" key="4">
    <source>
        <dbReference type="EMBL" id="KAE9983696.1"/>
    </source>
</evidence>
<feature type="compositionally biased region" description="Acidic residues" evidence="2">
    <location>
        <begin position="51"/>
        <end position="60"/>
    </location>
</feature>
<feature type="compositionally biased region" description="Basic and acidic residues" evidence="2">
    <location>
        <begin position="495"/>
        <end position="504"/>
    </location>
</feature>
<dbReference type="Proteomes" id="UP000433883">
    <property type="component" value="Unassembled WGS sequence"/>
</dbReference>
<dbReference type="InterPro" id="IPR050231">
    <property type="entry name" value="Iron_ascorbate_oxido_reductase"/>
</dbReference>
<evidence type="ECO:0000256" key="1">
    <source>
        <dbReference type="ARBA" id="ARBA00008056"/>
    </source>
</evidence>
<evidence type="ECO:0000259" key="3">
    <source>
        <dbReference type="Pfam" id="PF03171"/>
    </source>
</evidence>
<evidence type="ECO:0000256" key="2">
    <source>
        <dbReference type="SAM" id="MobiDB-lite"/>
    </source>
</evidence>
<name>A0A8H3Z8U9_VENIN</name>
<dbReference type="EMBL" id="WNWQ01000025">
    <property type="protein sequence ID" value="KAE9983696.1"/>
    <property type="molecule type" value="Genomic_DNA"/>
</dbReference>
<protein>
    <recommendedName>
        <fullName evidence="3">Isopenicillin N synthase-like Fe(2+) 2OG dioxygenase domain-containing protein</fullName>
    </recommendedName>
</protein>
<dbReference type="AlphaFoldDB" id="A0A8H3Z8U9"/>
<dbReference type="Gene3D" id="2.60.120.330">
    <property type="entry name" value="B-lactam Antibiotic, Isopenicillin N Synthase, Chain"/>
    <property type="match status" value="1"/>
</dbReference>
<dbReference type="Pfam" id="PF03171">
    <property type="entry name" value="2OG-FeII_Oxy"/>
    <property type="match status" value="1"/>
</dbReference>
<gene>
    <name evidence="4" type="ORF">BLS_003843</name>
</gene>
<evidence type="ECO:0000313" key="5">
    <source>
        <dbReference type="Proteomes" id="UP000433883"/>
    </source>
</evidence>
<comment type="similarity">
    <text evidence="1">Belongs to the iron/ascorbate-dependent oxidoreductase family.</text>
</comment>
<reference evidence="4 5" key="1">
    <citation type="submission" date="2019-11" db="EMBL/GenBank/DDBJ databases">
        <title>Venturia inaequalis Genome Resource.</title>
        <authorList>
            <person name="Lichtner F.J."/>
        </authorList>
    </citation>
    <scope>NUCLEOTIDE SEQUENCE [LARGE SCALE GENOMIC DNA]</scope>
    <source>
        <strain evidence="4">Bline_iso_100314</strain>
    </source>
</reference>
<organism evidence="4 5">
    <name type="scientific">Venturia inaequalis</name>
    <name type="common">Apple scab fungus</name>
    <dbReference type="NCBI Taxonomy" id="5025"/>
    <lineage>
        <taxon>Eukaryota</taxon>
        <taxon>Fungi</taxon>
        <taxon>Dikarya</taxon>
        <taxon>Ascomycota</taxon>
        <taxon>Pezizomycotina</taxon>
        <taxon>Dothideomycetes</taxon>
        <taxon>Pleosporomycetidae</taxon>
        <taxon>Venturiales</taxon>
        <taxon>Venturiaceae</taxon>
        <taxon>Venturia</taxon>
    </lineage>
</organism>